<feature type="transmembrane region" description="Helical" evidence="1">
    <location>
        <begin position="119"/>
        <end position="137"/>
    </location>
</feature>
<feature type="transmembrane region" description="Helical" evidence="1">
    <location>
        <begin position="93"/>
        <end position="113"/>
    </location>
</feature>
<keyword evidence="1" id="KW-1133">Transmembrane helix</keyword>
<protein>
    <recommendedName>
        <fullName evidence="4">Glycosyltransferase RgtA/B/C/D-like domain-containing protein</fullName>
    </recommendedName>
</protein>
<feature type="transmembrane region" description="Helical" evidence="1">
    <location>
        <begin position="287"/>
        <end position="305"/>
    </location>
</feature>
<evidence type="ECO:0000313" key="2">
    <source>
        <dbReference type="EMBL" id="MBO8190182.1"/>
    </source>
</evidence>
<feature type="transmembrane region" description="Helical" evidence="1">
    <location>
        <begin position="57"/>
        <end position="86"/>
    </location>
</feature>
<feature type="transmembrane region" description="Helical" evidence="1">
    <location>
        <begin position="149"/>
        <end position="172"/>
    </location>
</feature>
<name>A0ABS3X477_9ACTN</name>
<comment type="caution">
    <text evidence="2">The sequence shown here is derived from an EMBL/GenBank/DDBJ whole genome shotgun (WGS) entry which is preliminary data.</text>
</comment>
<accession>A0ABS3X477</accession>
<proteinExistence type="predicted"/>
<dbReference type="EMBL" id="JADKMA010000001">
    <property type="protein sequence ID" value="MBO8190182.1"/>
    <property type="molecule type" value="Genomic_DNA"/>
</dbReference>
<sequence>MPWLALVAAAYAAAQLFLVAGGHLGLGWDEAVYLSQTDPRTPAAFFSAPRSRGISYLVAPILAVTGSATALRTVLALTSALALYAAFRVWQPLLGRAATALAALLFATLWVTVLYGPQAMPNLWVALAAVAATGWYLRAAGPGVPRRAYVLLTSCLAGAALFRFSDGIWLALPLLTAPLLVGAWRRPALVLAVLTGPALGSLPWIVEAYARFGGVLARLHVAGRTEGGMHPHWNGGTAWRGLTGPLLCRPCTVQAAQPAHHLWWAALPVLAACACAVAVRNRRPSSTLLPVACAVALSVPYLLLIDYFAPRFLLPSYALLSLPIAALLVRLLHAFHPGAPRAFALCALALLFAAHTTTQYADLRTNLTHARAANARYQVAADELHRLGLRPPCLITGKHAPPIAYDTGCASANVSGNNRNTTPTALRRRAAHTPTAALTRKHHAPFYAGHWTAHPLRGTGLTAYLPPQP</sequence>
<keyword evidence="1" id="KW-0812">Transmembrane</keyword>
<feature type="transmembrane region" description="Helical" evidence="1">
    <location>
        <begin position="184"/>
        <end position="206"/>
    </location>
</feature>
<evidence type="ECO:0008006" key="4">
    <source>
        <dbReference type="Google" id="ProtNLM"/>
    </source>
</evidence>
<dbReference type="Proteomes" id="UP001519064">
    <property type="component" value="Unassembled WGS sequence"/>
</dbReference>
<reference evidence="2 3" key="1">
    <citation type="submission" date="2020-11" db="EMBL/GenBank/DDBJ databases">
        <title>Streptomyces spirodelae sp. nov., isolated from duckweed.</title>
        <authorList>
            <person name="Saimee Y."/>
            <person name="Duangmal K."/>
        </authorList>
    </citation>
    <scope>NUCLEOTIDE SEQUENCE [LARGE SCALE GENOMIC DNA]</scope>
    <source>
        <strain evidence="2 3">S16-07</strain>
    </source>
</reference>
<keyword evidence="1" id="KW-0472">Membrane</keyword>
<gene>
    <name evidence="2" type="ORF">ITI46_00385</name>
</gene>
<organism evidence="2 3">
    <name type="scientific">Streptomyces oryzae</name>
    <dbReference type="NCBI Taxonomy" id="1434886"/>
    <lineage>
        <taxon>Bacteria</taxon>
        <taxon>Bacillati</taxon>
        <taxon>Actinomycetota</taxon>
        <taxon>Actinomycetes</taxon>
        <taxon>Kitasatosporales</taxon>
        <taxon>Streptomycetaceae</taxon>
        <taxon>Streptomyces</taxon>
    </lineage>
</organism>
<feature type="transmembrane region" description="Helical" evidence="1">
    <location>
        <begin position="317"/>
        <end position="336"/>
    </location>
</feature>
<evidence type="ECO:0000256" key="1">
    <source>
        <dbReference type="SAM" id="Phobius"/>
    </source>
</evidence>
<evidence type="ECO:0000313" key="3">
    <source>
        <dbReference type="Proteomes" id="UP001519064"/>
    </source>
</evidence>
<keyword evidence="3" id="KW-1185">Reference proteome</keyword>
<feature type="transmembrane region" description="Helical" evidence="1">
    <location>
        <begin position="262"/>
        <end position="281"/>
    </location>
</feature>